<dbReference type="InterPro" id="IPR020084">
    <property type="entry name" value="NUDIX_hydrolase_CS"/>
</dbReference>
<comment type="cofactor">
    <cofactor evidence="1">
        <name>Mg(2+)</name>
        <dbReference type="ChEBI" id="CHEBI:18420"/>
    </cofactor>
</comment>
<name>A0A2U8GKF4_9RHOO</name>
<dbReference type="SUPFAM" id="SSF55811">
    <property type="entry name" value="Nudix"/>
    <property type="match status" value="1"/>
</dbReference>
<dbReference type="GO" id="GO:0006754">
    <property type="term" value="P:ATP biosynthetic process"/>
    <property type="evidence" value="ECO:0007669"/>
    <property type="project" value="TreeGrafter"/>
</dbReference>
<feature type="domain" description="Nudix hydrolase" evidence="3">
    <location>
        <begin position="3"/>
        <end position="142"/>
    </location>
</feature>
<evidence type="ECO:0000256" key="1">
    <source>
        <dbReference type="ARBA" id="ARBA00001946"/>
    </source>
</evidence>
<dbReference type="AlphaFoldDB" id="A0A2U8GKF4"/>
<organism evidence="4 5">
    <name type="scientific">Parazoarcus communis</name>
    <dbReference type="NCBI Taxonomy" id="41977"/>
    <lineage>
        <taxon>Bacteria</taxon>
        <taxon>Pseudomonadati</taxon>
        <taxon>Pseudomonadota</taxon>
        <taxon>Betaproteobacteria</taxon>
        <taxon>Rhodocyclales</taxon>
        <taxon>Zoogloeaceae</taxon>
        <taxon>Parazoarcus</taxon>
    </lineage>
</organism>
<dbReference type="GO" id="GO:0004081">
    <property type="term" value="F:bis(5'-nucleosyl)-tetraphosphatase (asymmetrical) activity"/>
    <property type="evidence" value="ECO:0007669"/>
    <property type="project" value="TreeGrafter"/>
</dbReference>
<dbReference type="RefSeq" id="WP_108947622.1">
    <property type="nucleotide sequence ID" value="NZ_CP022187.1"/>
</dbReference>
<keyword evidence="5" id="KW-1185">Reference proteome</keyword>
<dbReference type="PROSITE" id="PS00893">
    <property type="entry name" value="NUDIX_BOX"/>
    <property type="match status" value="1"/>
</dbReference>
<dbReference type="EMBL" id="CP022187">
    <property type="protein sequence ID" value="AWI73914.1"/>
    <property type="molecule type" value="Genomic_DNA"/>
</dbReference>
<gene>
    <name evidence="4" type="ORF">CEW83_00665</name>
</gene>
<dbReference type="InterPro" id="IPR000086">
    <property type="entry name" value="NUDIX_hydrolase_dom"/>
</dbReference>
<dbReference type="PROSITE" id="PS51462">
    <property type="entry name" value="NUDIX"/>
    <property type="match status" value="1"/>
</dbReference>
<reference evidence="4 5" key="1">
    <citation type="submission" date="2017-06" db="EMBL/GenBank/DDBJ databases">
        <title>Azoarcus.</title>
        <authorList>
            <person name="Woo J.-H."/>
            <person name="Kim H.-S."/>
        </authorList>
    </citation>
    <scope>NUCLEOTIDE SEQUENCE [LARGE SCALE GENOMIC DNA]</scope>
    <source>
        <strain evidence="4 5">TSPY31</strain>
    </source>
</reference>
<accession>A0A2U8GKF4</accession>
<dbReference type="InterPro" id="IPR051325">
    <property type="entry name" value="Nudix_hydrolase_domain"/>
</dbReference>
<evidence type="ECO:0000256" key="2">
    <source>
        <dbReference type="ARBA" id="ARBA00022801"/>
    </source>
</evidence>
<dbReference type="PANTHER" id="PTHR21340">
    <property type="entry name" value="DIADENOSINE 5,5-P1,P4-TETRAPHOSPHATE PYROPHOSPHOHYDROLASE MUTT"/>
    <property type="match status" value="1"/>
</dbReference>
<dbReference type="Proteomes" id="UP000244930">
    <property type="component" value="Chromosome"/>
</dbReference>
<sequence>MMATQLSCGLLVINERGELLVGHSTGSTHWDLPKGLIDEGESAMACALREAREEFGLEFPTGRLVELGRYAYYRGKDLHLFCVGTTSTETRPEHCRCTSYFDHYVTGKRAPEVDGFAWSDDAQLRVRLAKSMKRLLLEKGLLAHARTLLGRTPDTG</sequence>
<protein>
    <submittedName>
        <fullName evidence="4">NUDIX hydrolase</fullName>
    </submittedName>
</protein>
<dbReference type="Gene3D" id="3.90.79.10">
    <property type="entry name" value="Nucleoside Triphosphate Pyrophosphohydrolase"/>
    <property type="match status" value="1"/>
</dbReference>
<proteinExistence type="predicted"/>
<dbReference type="PANTHER" id="PTHR21340:SF0">
    <property type="entry name" value="BIS(5'-NUCLEOSYL)-TETRAPHOSPHATASE [ASYMMETRICAL]"/>
    <property type="match status" value="1"/>
</dbReference>
<evidence type="ECO:0000259" key="3">
    <source>
        <dbReference type="PROSITE" id="PS51462"/>
    </source>
</evidence>
<dbReference type="KEGG" id="acom:CEW83_00665"/>
<dbReference type="InterPro" id="IPR015797">
    <property type="entry name" value="NUDIX_hydrolase-like_dom_sf"/>
</dbReference>
<dbReference type="Pfam" id="PF00293">
    <property type="entry name" value="NUDIX"/>
    <property type="match status" value="1"/>
</dbReference>
<keyword evidence="2 4" id="KW-0378">Hydrolase</keyword>
<evidence type="ECO:0000313" key="5">
    <source>
        <dbReference type="Proteomes" id="UP000244930"/>
    </source>
</evidence>
<dbReference type="GO" id="GO:0006167">
    <property type="term" value="P:AMP biosynthetic process"/>
    <property type="evidence" value="ECO:0007669"/>
    <property type="project" value="TreeGrafter"/>
</dbReference>
<evidence type="ECO:0000313" key="4">
    <source>
        <dbReference type="EMBL" id="AWI73914.1"/>
    </source>
</evidence>